<protein>
    <submittedName>
        <fullName evidence="7">Translocation/assembly module TamB</fullName>
    </submittedName>
</protein>
<dbReference type="Proteomes" id="UP000727490">
    <property type="component" value="Unassembled WGS sequence"/>
</dbReference>
<comment type="caution">
    <text evidence="7">The sequence shown here is derived from an EMBL/GenBank/DDBJ whole genome shotgun (WGS) entry which is preliminary data.</text>
</comment>
<evidence type="ECO:0000256" key="5">
    <source>
        <dbReference type="SAM" id="Phobius"/>
    </source>
</evidence>
<dbReference type="Pfam" id="PF04357">
    <property type="entry name" value="TamB"/>
    <property type="match status" value="1"/>
</dbReference>
<organism evidence="7 8">
    <name type="scientific">Arthrospiribacter ruber</name>
    <dbReference type="NCBI Taxonomy" id="2487934"/>
    <lineage>
        <taxon>Bacteria</taxon>
        <taxon>Pseudomonadati</taxon>
        <taxon>Bacteroidota</taxon>
        <taxon>Cytophagia</taxon>
        <taxon>Cytophagales</taxon>
        <taxon>Cyclobacteriaceae</taxon>
        <taxon>Arthrospiribacter</taxon>
    </lineage>
</organism>
<gene>
    <name evidence="7" type="ORF">EGN73_12070</name>
</gene>
<evidence type="ECO:0000256" key="4">
    <source>
        <dbReference type="ARBA" id="ARBA00023136"/>
    </source>
</evidence>
<dbReference type="GO" id="GO:0009306">
    <property type="term" value="P:protein secretion"/>
    <property type="evidence" value="ECO:0007669"/>
    <property type="project" value="InterPro"/>
</dbReference>
<evidence type="ECO:0000313" key="7">
    <source>
        <dbReference type="EMBL" id="MBW3468543.1"/>
    </source>
</evidence>
<keyword evidence="3 5" id="KW-1133">Transmembrane helix</keyword>
<evidence type="ECO:0000259" key="6">
    <source>
        <dbReference type="Pfam" id="PF04357"/>
    </source>
</evidence>
<accession>A0A951J074</accession>
<name>A0A951J074_9BACT</name>
<proteinExistence type="predicted"/>
<comment type="subcellular location">
    <subcellularLocation>
        <location evidence="1">Membrane</location>
        <topology evidence="1">Single-pass membrane protein</topology>
    </subcellularLocation>
</comment>
<dbReference type="PANTHER" id="PTHR36985:SF1">
    <property type="entry name" value="TRANSLOCATION AND ASSEMBLY MODULE SUBUNIT TAMB"/>
    <property type="match status" value="1"/>
</dbReference>
<sequence>MIIKKYIIKFFKILGITLAVILFLVVALILFIRSPWGQDIIVQKATTYVSDQTKTRVDIERLFITFSGNLYLEGLFLEDQKGDTLLYSKNLETGVSILPLIRTGEIKVSKLYWEGLRANVNRDSVSGQYNFDFFIEAFVEESEESMGDAASVSSEEPSDFPKLTVGPVDLKDFRISYFDGELGIDLNAYWEEIKIRLDEVDLNKMNFGISEAAILNSRINYLQFRSFPPSEPSESSELPPPLLSLGKFSIKNADWKYESVPDGIDAELILGDFWIELPEADLESQKIMVKSLGLHESDIRLKMTEIERSEAEAIEDLEGNEGFEWPEWIVEVGNIDIENNSLGYQLGDAEPTVGLFNPDNILLNNFNFQAHSLHLRDEKAGLVLDEFTFEEQSGFGLETFAFDFKINDKQLNIEDFKVKSNSSSIEASLALEYSSLERLIEHPDRSKFRFELITLNTDASEALFFAPELEKEGYFRELMKNGIVANGSLSGDLSSLDIPRLRMAYGPTTSLQIDGLSLRNYLDTEKLRFDLGQLVFESDEKSLNPFLEDLELDYDIPKTLVLRGNARGSLEELETDIELKTSDGNVMLQAEFLDQQPYKLHSSLELDELDLGKILKMPDLKPISLKMTAEGEGNGLYDLRGKLKTDVDQLQWGDYDLSSLIFTVEAKDTMADLVFAIEKDILDIKLEALARLDTVNPELIFSLDLKHLETQAMRLTAQDITTRMKLEGEVSGSLDDIKAKLRLEEAFMYYERQAYPIGEIALEARLSDAITTMSIKSDFLKGQAEVNGSAEALTESMQTYLSELVSGEVDTLADRSIKAKGEFQFSPTPFIDQLLVSGIEELDTVSITFDFDAERAILNAQVYLPLLEYTDVKVRSFELDLDGDANSLSLSAGFRELIFGPIDMGETSLTGTFQENDVRLDFLSLYNEEPIIDLKSVLKFEGDTLIYHINPEGLIFNSRSWQMPENNAVYYAENYLSFEDFAFTRNNQELRLSNEVLDTEDEQIGVLFKDFNLSTFTSFLNPDDPLVKGIANGEFVAVNPWDAIGVLADFRVNDLEVMEIPLGTLTIDAEARTLQEYDFSLALKEGMIDLDLDGVIEANQESSLLDLELKLNELKMAMIDKFAGDEIRNTEGYISGNVRVTGSFQEPVYEGTLDFNEVSLVVSQLNNKFSVSEDQLRVDNSGLYFEDFDIRDESGQEFNIDGKIDTEDFSQIGLDLKIRSENFQVLNSTREDNDLFFGRANINLDMDVKGTTELPELDVRLRINRGTNFTFIVPESQLELVERTGVVIFVNHADPYDVMNQRENEISTQGIQGFDVKANLQIDPEAVFNVVVDERTGDNLRLQGEADLNMLMNPNGNISLSGRYEVRSGHYELNLYNLVSRRFELAEGSSILWNGDPLDASLNLRAIYNVRTSAAELMQAQLSGSGPDTRSQFRQVLRFQVFLKVDGDLMQPQISFELDMQEQDRGAFGGAVYSTVQQLNENEDEVTKQVFALLVLNQFFPTMGNDGSTGGSVNLARSSVSQVLSSQLNALSDRLFGESGFSLDMDLDSFTDYQNGGPEDRTQLNVAARQRLFDDRLVISVGGQMDVEGGSRESVNQGDALFGDVSLEYLLDTRGQWRAKAYRRNQFESVIDGQLIVTGLSFIFNREFNAFKELWRKREIDEAIEENELELIDDFEETENP</sequence>
<dbReference type="InterPro" id="IPR007452">
    <property type="entry name" value="TamB_C"/>
</dbReference>
<reference evidence="7 8" key="1">
    <citation type="journal article" date="2020" name="Syst. Appl. Microbiol.">
        <title>Arthrospiribacter ruber gen. nov., sp. nov., a novel bacterium isolated from Arthrospira cultures.</title>
        <authorList>
            <person name="Waleron M."/>
            <person name="Misztak A."/>
            <person name="Waleron M.M."/>
            <person name="Furmaniak M."/>
            <person name="Mrozik A."/>
            <person name="Waleron K."/>
        </authorList>
    </citation>
    <scope>NUCLEOTIDE SEQUENCE [LARGE SCALE GENOMIC DNA]</scope>
    <source>
        <strain evidence="7 8">DPMB0001</strain>
    </source>
</reference>
<keyword evidence="8" id="KW-1185">Reference proteome</keyword>
<feature type="transmembrane region" description="Helical" evidence="5">
    <location>
        <begin position="12"/>
        <end position="32"/>
    </location>
</feature>
<evidence type="ECO:0000256" key="1">
    <source>
        <dbReference type="ARBA" id="ARBA00004167"/>
    </source>
</evidence>
<dbReference type="GO" id="GO:0005886">
    <property type="term" value="C:plasma membrane"/>
    <property type="evidence" value="ECO:0007669"/>
    <property type="project" value="InterPro"/>
</dbReference>
<dbReference type="EMBL" id="RPHB01000005">
    <property type="protein sequence ID" value="MBW3468543.1"/>
    <property type="molecule type" value="Genomic_DNA"/>
</dbReference>
<keyword evidence="2 5" id="KW-0812">Transmembrane</keyword>
<evidence type="ECO:0000256" key="3">
    <source>
        <dbReference type="ARBA" id="ARBA00022989"/>
    </source>
</evidence>
<keyword evidence="4 5" id="KW-0472">Membrane</keyword>
<feature type="domain" description="Translocation and assembly module TamB C-terminal" evidence="6">
    <location>
        <begin position="1187"/>
        <end position="1648"/>
    </location>
</feature>
<evidence type="ECO:0000313" key="8">
    <source>
        <dbReference type="Proteomes" id="UP000727490"/>
    </source>
</evidence>
<dbReference type="RefSeq" id="WP_219290008.1">
    <property type="nucleotide sequence ID" value="NZ_RPHB01000005.1"/>
</dbReference>
<dbReference type="PANTHER" id="PTHR36985">
    <property type="entry name" value="TRANSLOCATION AND ASSEMBLY MODULE SUBUNIT TAMB"/>
    <property type="match status" value="1"/>
</dbReference>
<evidence type="ECO:0000256" key="2">
    <source>
        <dbReference type="ARBA" id="ARBA00022692"/>
    </source>
</evidence>